<sequence length="289" mass="33075">MTLSPLNNEDLCDSEIVQHCADPHRQLVGASKNVVRLSDDTVVKFGWDVTAEEASNKRRAFELLDRKIVRVPQVYRYFSQSNGQGWPKSGYIVMEYIRGKVLGEDETSSNEQVKRIAQILHYFSTLQGDHPGPLEGGISLGLLWEENGKPVFKNMQQMEKWLNFRLPDVESKLGIMSYPLVLCHLDLAPRNFVWLADGSASLLDWSSAGFYPRFFEVCMLKIMECAHGNYELDLIERIEKLTEDEENQMQLLQRSFYNGIKYSFVSLSVTATDLLGLTFVKPKIHETLE</sequence>
<gene>
    <name evidence="2" type="ORF">K444DRAFT_623245</name>
</gene>
<dbReference type="PANTHER" id="PTHR21310">
    <property type="entry name" value="AMINOGLYCOSIDE PHOSPHOTRANSFERASE-RELATED-RELATED"/>
    <property type="match status" value="1"/>
</dbReference>
<dbReference type="Gene3D" id="3.90.1200.10">
    <property type="match status" value="1"/>
</dbReference>
<reference evidence="2 3" key="1">
    <citation type="submission" date="2016-04" db="EMBL/GenBank/DDBJ databases">
        <title>A degradative enzymes factory behind the ericoid mycorrhizal symbiosis.</title>
        <authorList>
            <consortium name="DOE Joint Genome Institute"/>
            <person name="Martino E."/>
            <person name="Morin E."/>
            <person name="Grelet G."/>
            <person name="Kuo A."/>
            <person name="Kohler A."/>
            <person name="Daghino S."/>
            <person name="Barry K."/>
            <person name="Choi C."/>
            <person name="Cichocki N."/>
            <person name="Clum A."/>
            <person name="Copeland A."/>
            <person name="Hainaut M."/>
            <person name="Haridas S."/>
            <person name="Labutti K."/>
            <person name="Lindquist E."/>
            <person name="Lipzen A."/>
            <person name="Khouja H.-R."/>
            <person name="Murat C."/>
            <person name="Ohm R."/>
            <person name="Olson A."/>
            <person name="Spatafora J."/>
            <person name="Veneault-Fourrey C."/>
            <person name="Henrissat B."/>
            <person name="Grigoriev I."/>
            <person name="Martin F."/>
            <person name="Perotto S."/>
        </authorList>
    </citation>
    <scope>NUCLEOTIDE SEQUENCE [LARGE SCALE GENOMIC DNA]</scope>
    <source>
        <strain evidence="2 3">E</strain>
    </source>
</reference>
<dbReference type="PANTHER" id="PTHR21310:SF39">
    <property type="entry name" value="AMINOGLYCOSIDE PHOSPHOTRANSFERASE DOMAIN-CONTAINING PROTEIN"/>
    <property type="match status" value="1"/>
</dbReference>
<dbReference type="STRING" id="1095630.A0A2J6TVL9"/>
<dbReference type="EMBL" id="KZ613740">
    <property type="protein sequence ID" value="PMD66998.1"/>
    <property type="molecule type" value="Genomic_DNA"/>
</dbReference>
<proteinExistence type="predicted"/>
<organism evidence="2 3">
    <name type="scientific">Hyaloscypha bicolor E</name>
    <dbReference type="NCBI Taxonomy" id="1095630"/>
    <lineage>
        <taxon>Eukaryota</taxon>
        <taxon>Fungi</taxon>
        <taxon>Dikarya</taxon>
        <taxon>Ascomycota</taxon>
        <taxon>Pezizomycotina</taxon>
        <taxon>Leotiomycetes</taxon>
        <taxon>Helotiales</taxon>
        <taxon>Hyaloscyphaceae</taxon>
        <taxon>Hyaloscypha</taxon>
        <taxon>Hyaloscypha bicolor</taxon>
    </lineage>
</organism>
<feature type="domain" description="Aminoglycoside phosphotransferase" evidence="1">
    <location>
        <begin position="29"/>
        <end position="220"/>
    </location>
</feature>
<dbReference type="SUPFAM" id="SSF56112">
    <property type="entry name" value="Protein kinase-like (PK-like)"/>
    <property type="match status" value="1"/>
</dbReference>
<dbReference type="GeneID" id="36590334"/>
<keyword evidence="3" id="KW-1185">Reference proteome</keyword>
<evidence type="ECO:0000313" key="3">
    <source>
        <dbReference type="Proteomes" id="UP000235371"/>
    </source>
</evidence>
<evidence type="ECO:0000259" key="1">
    <source>
        <dbReference type="Pfam" id="PF01636"/>
    </source>
</evidence>
<dbReference type="InterPro" id="IPR002575">
    <property type="entry name" value="Aminoglycoside_PTrfase"/>
</dbReference>
<dbReference type="OrthoDB" id="4177236at2759"/>
<dbReference type="InParanoid" id="A0A2J6TVL9"/>
<accession>A0A2J6TVL9</accession>
<dbReference type="RefSeq" id="XP_024743902.1">
    <property type="nucleotide sequence ID" value="XM_024882257.1"/>
</dbReference>
<dbReference type="Proteomes" id="UP000235371">
    <property type="component" value="Unassembled WGS sequence"/>
</dbReference>
<name>A0A2J6TVL9_9HELO</name>
<dbReference type="AlphaFoldDB" id="A0A2J6TVL9"/>
<dbReference type="Pfam" id="PF01636">
    <property type="entry name" value="APH"/>
    <property type="match status" value="1"/>
</dbReference>
<evidence type="ECO:0000313" key="2">
    <source>
        <dbReference type="EMBL" id="PMD66998.1"/>
    </source>
</evidence>
<protein>
    <recommendedName>
        <fullName evidence="1">Aminoglycoside phosphotransferase domain-containing protein</fullName>
    </recommendedName>
</protein>
<dbReference type="InterPro" id="IPR051678">
    <property type="entry name" value="AGP_Transferase"/>
</dbReference>
<dbReference type="InterPro" id="IPR011009">
    <property type="entry name" value="Kinase-like_dom_sf"/>
</dbReference>